<comment type="caution">
    <text evidence="3">The sequence shown here is derived from an EMBL/GenBank/DDBJ whole genome shotgun (WGS) entry which is preliminary data.</text>
</comment>
<dbReference type="Proteomes" id="UP000789595">
    <property type="component" value="Unassembled WGS sequence"/>
</dbReference>
<dbReference type="InterPro" id="IPR002110">
    <property type="entry name" value="Ankyrin_rpt"/>
</dbReference>
<accession>A0A8J2X703</accession>
<dbReference type="Pfam" id="PF12796">
    <property type="entry name" value="Ank_2"/>
    <property type="match status" value="1"/>
</dbReference>
<reference evidence="3" key="1">
    <citation type="submission" date="2021-11" db="EMBL/GenBank/DDBJ databases">
        <authorList>
            <consortium name="Genoscope - CEA"/>
            <person name="William W."/>
        </authorList>
    </citation>
    <scope>NUCLEOTIDE SEQUENCE</scope>
</reference>
<evidence type="ECO:0000313" key="4">
    <source>
        <dbReference type="Proteomes" id="UP000789595"/>
    </source>
</evidence>
<name>A0A8J2X703_9STRA</name>
<dbReference type="SUPFAM" id="SSF48403">
    <property type="entry name" value="Ankyrin repeat"/>
    <property type="match status" value="1"/>
</dbReference>
<dbReference type="Gene3D" id="1.25.40.20">
    <property type="entry name" value="Ankyrin repeat-containing domain"/>
    <property type="match status" value="1"/>
</dbReference>
<keyword evidence="1" id="KW-0677">Repeat</keyword>
<dbReference type="PANTHER" id="PTHR24189:SF50">
    <property type="entry name" value="ANKYRIN REPEAT AND SOCS BOX PROTEIN 2"/>
    <property type="match status" value="1"/>
</dbReference>
<protein>
    <submittedName>
        <fullName evidence="3">Uncharacterized protein</fullName>
    </submittedName>
</protein>
<sequence length="293" mass="31912">SGHPTAAPGCRPALLHCRSRLAALYRFSRLFEHCAPAMVVPREVMDAAEAGNITVVREWLESGGDANDRSQNGSNALLADVCGAGGQGEISEAHLDVVRLLIARGADVNGAESNGFGPLHCCTVYPEHSWYGPIIGLILEAGANVHAKTGDGETPLGVTLACSIWNGTDTASSCLDVVTRLLRAGAGLDAIQRDRSAEDMLRSEEAHNSRLFPDFYVCKTLISDYRAAGQTWKGYVRALPKELLRLRSLVARGRAREKVRTRTKTPREIALLFAPAFPNELFWKVSEYWNPRS</sequence>
<evidence type="ECO:0000256" key="2">
    <source>
        <dbReference type="ARBA" id="ARBA00023043"/>
    </source>
</evidence>
<evidence type="ECO:0000256" key="1">
    <source>
        <dbReference type="ARBA" id="ARBA00022737"/>
    </source>
</evidence>
<organism evidence="3 4">
    <name type="scientific">Pelagomonas calceolata</name>
    <dbReference type="NCBI Taxonomy" id="35677"/>
    <lineage>
        <taxon>Eukaryota</taxon>
        <taxon>Sar</taxon>
        <taxon>Stramenopiles</taxon>
        <taxon>Ochrophyta</taxon>
        <taxon>Pelagophyceae</taxon>
        <taxon>Pelagomonadales</taxon>
        <taxon>Pelagomonadaceae</taxon>
        <taxon>Pelagomonas</taxon>
    </lineage>
</organism>
<evidence type="ECO:0000313" key="3">
    <source>
        <dbReference type="EMBL" id="CAH0379062.1"/>
    </source>
</evidence>
<dbReference type="OrthoDB" id="539213at2759"/>
<dbReference type="InterPro" id="IPR050745">
    <property type="entry name" value="Multifunctional_regulatory"/>
</dbReference>
<gene>
    <name evidence="3" type="ORF">PECAL_6P06630</name>
</gene>
<keyword evidence="2" id="KW-0040">ANK repeat</keyword>
<keyword evidence="4" id="KW-1185">Reference proteome</keyword>
<feature type="non-terminal residue" evidence="3">
    <location>
        <position position="1"/>
    </location>
</feature>
<dbReference type="AlphaFoldDB" id="A0A8J2X703"/>
<dbReference type="EMBL" id="CAKKNE010000006">
    <property type="protein sequence ID" value="CAH0379062.1"/>
    <property type="molecule type" value="Genomic_DNA"/>
</dbReference>
<dbReference type="InterPro" id="IPR036770">
    <property type="entry name" value="Ankyrin_rpt-contain_sf"/>
</dbReference>
<proteinExistence type="predicted"/>
<dbReference type="PANTHER" id="PTHR24189">
    <property type="entry name" value="MYOTROPHIN"/>
    <property type="match status" value="1"/>
</dbReference>